<dbReference type="GO" id="GO:0006351">
    <property type="term" value="P:DNA-templated transcription"/>
    <property type="evidence" value="ECO:0007669"/>
    <property type="project" value="InterPro"/>
</dbReference>
<dbReference type="GO" id="GO:0008270">
    <property type="term" value="F:zinc ion binding"/>
    <property type="evidence" value="ECO:0007669"/>
    <property type="project" value="InterPro"/>
</dbReference>
<feature type="domain" description="Xylanolytic transcriptional activator regulatory" evidence="7">
    <location>
        <begin position="351"/>
        <end position="423"/>
    </location>
</feature>
<keyword evidence="5" id="KW-0539">Nucleus</keyword>
<dbReference type="GO" id="GO:0003677">
    <property type="term" value="F:DNA binding"/>
    <property type="evidence" value="ECO:0007669"/>
    <property type="project" value="UniProtKB-KW"/>
</dbReference>
<keyword evidence="9" id="KW-1185">Reference proteome</keyword>
<protein>
    <recommendedName>
        <fullName evidence="7">Xylanolytic transcriptional activator regulatory domain-containing protein</fullName>
    </recommendedName>
</protein>
<keyword evidence="1" id="KW-0479">Metal-binding</keyword>
<dbReference type="PANTHER" id="PTHR46910:SF5">
    <property type="entry name" value="ZN(II)2CYS6 TRANSCRIPTION FACTOR (EUROFUNG)"/>
    <property type="match status" value="1"/>
</dbReference>
<evidence type="ECO:0000256" key="6">
    <source>
        <dbReference type="SAM" id="MobiDB-lite"/>
    </source>
</evidence>
<keyword evidence="2" id="KW-0805">Transcription regulation</keyword>
<dbReference type="InterPro" id="IPR001138">
    <property type="entry name" value="Zn2Cys6_DnaBD"/>
</dbReference>
<dbReference type="OrthoDB" id="103819at2759"/>
<dbReference type="Pfam" id="PF04082">
    <property type="entry name" value="Fungal_trans"/>
    <property type="match status" value="1"/>
</dbReference>
<dbReference type="PANTHER" id="PTHR46910">
    <property type="entry name" value="TRANSCRIPTION FACTOR PDR1"/>
    <property type="match status" value="1"/>
</dbReference>
<dbReference type="Pfam" id="PF00172">
    <property type="entry name" value="Zn_clus"/>
    <property type="match status" value="1"/>
</dbReference>
<dbReference type="InterPro" id="IPR007219">
    <property type="entry name" value="XnlR_reg_dom"/>
</dbReference>
<dbReference type="GeneID" id="63762595"/>
<keyword evidence="3" id="KW-0238">DNA-binding</keyword>
<dbReference type="GO" id="GO:0000981">
    <property type="term" value="F:DNA-binding transcription factor activity, RNA polymerase II-specific"/>
    <property type="evidence" value="ECO:0007669"/>
    <property type="project" value="InterPro"/>
</dbReference>
<dbReference type="CDD" id="cd00067">
    <property type="entry name" value="GAL4"/>
    <property type="match status" value="1"/>
</dbReference>
<evidence type="ECO:0000259" key="7">
    <source>
        <dbReference type="SMART" id="SM00906"/>
    </source>
</evidence>
<dbReference type="EMBL" id="KV878584">
    <property type="protein sequence ID" value="OJJ60948.1"/>
    <property type="molecule type" value="Genomic_DNA"/>
</dbReference>
<dbReference type="STRING" id="1036612.A0A1L9TNG0"/>
<reference evidence="9" key="1">
    <citation type="journal article" date="2017" name="Genome Biol.">
        <title>Comparative genomics reveals high biological diversity and specific adaptations in the industrially and medically important fungal genus Aspergillus.</title>
        <authorList>
            <person name="de Vries R.P."/>
            <person name="Riley R."/>
            <person name="Wiebenga A."/>
            <person name="Aguilar-Osorio G."/>
            <person name="Amillis S."/>
            <person name="Uchima C.A."/>
            <person name="Anderluh G."/>
            <person name="Asadollahi M."/>
            <person name="Askin M."/>
            <person name="Barry K."/>
            <person name="Battaglia E."/>
            <person name="Bayram O."/>
            <person name="Benocci T."/>
            <person name="Braus-Stromeyer S.A."/>
            <person name="Caldana C."/>
            <person name="Canovas D."/>
            <person name="Cerqueira G.C."/>
            <person name="Chen F."/>
            <person name="Chen W."/>
            <person name="Choi C."/>
            <person name="Clum A."/>
            <person name="Dos Santos R.A."/>
            <person name="Damasio A.R."/>
            <person name="Diallinas G."/>
            <person name="Emri T."/>
            <person name="Fekete E."/>
            <person name="Flipphi M."/>
            <person name="Freyberg S."/>
            <person name="Gallo A."/>
            <person name="Gournas C."/>
            <person name="Habgood R."/>
            <person name="Hainaut M."/>
            <person name="Harispe M.L."/>
            <person name="Henrissat B."/>
            <person name="Hilden K.S."/>
            <person name="Hope R."/>
            <person name="Hossain A."/>
            <person name="Karabika E."/>
            <person name="Karaffa L."/>
            <person name="Karanyi Z."/>
            <person name="Krasevec N."/>
            <person name="Kuo A."/>
            <person name="Kusch H."/>
            <person name="LaButti K."/>
            <person name="Lagendijk E.L."/>
            <person name="Lapidus A."/>
            <person name="Levasseur A."/>
            <person name="Lindquist E."/>
            <person name="Lipzen A."/>
            <person name="Logrieco A.F."/>
            <person name="MacCabe A."/>
            <person name="Maekelae M.R."/>
            <person name="Malavazi I."/>
            <person name="Melin P."/>
            <person name="Meyer V."/>
            <person name="Mielnichuk N."/>
            <person name="Miskei M."/>
            <person name="Molnar A.P."/>
            <person name="Mule G."/>
            <person name="Ngan C.Y."/>
            <person name="Orejas M."/>
            <person name="Orosz E."/>
            <person name="Ouedraogo J.P."/>
            <person name="Overkamp K.M."/>
            <person name="Park H.-S."/>
            <person name="Perrone G."/>
            <person name="Piumi F."/>
            <person name="Punt P.J."/>
            <person name="Ram A.F."/>
            <person name="Ramon A."/>
            <person name="Rauscher S."/>
            <person name="Record E."/>
            <person name="Riano-Pachon D.M."/>
            <person name="Robert V."/>
            <person name="Roehrig J."/>
            <person name="Ruller R."/>
            <person name="Salamov A."/>
            <person name="Salih N.S."/>
            <person name="Samson R.A."/>
            <person name="Sandor E."/>
            <person name="Sanguinetti M."/>
            <person name="Schuetze T."/>
            <person name="Sepcic K."/>
            <person name="Shelest E."/>
            <person name="Sherlock G."/>
            <person name="Sophianopoulou V."/>
            <person name="Squina F.M."/>
            <person name="Sun H."/>
            <person name="Susca A."/>
            <person name="Todd R.B."/>
            <person name="Tsang A."/>
            <person name="Unkles S.E."/>
            <person name="van de Wiele N."/>
            <person name="van Rossen-Uffink D."/>
            <person name="Oliveira J.V."/>
            <person name="Vesth T.C."/>
            <person name="Visser J."/>
            <person name="Yu J.-H."/>
            <person name="Zhou M."/>
            <person name="Andersen M.R."/>
            <person name="Archer D.B."/>
            <person name="Baker S.E."/>
            <person name="Benoit I."/>
            <person name="Brakhage A.A."/>
            <person name="Braus G.H."/>
            <person name="Fischer R."/>
            <person name="Frisvad J.C."/>
            <person name="Goldman G.H."/>
            <person name="Houbraken J."/>
            <person name="Oakley B."/>
            <person name="Pocsi I."/>
            <person name="Scazzocchio C."/>
            <person name="Seiboth B."/>
            <person name="vanKuyk P.A."/>
            <person name="Wortman J."/>
            <person name="Dyer P.S."/>
            <person name="Grigoriev I.V."/>
        </authorList>
    </citation>
    <scope>NUCLEOTIDE SEQUENCE [LARGE SCALE GENOMIC DNA]</scope>
    <source>
        <strain evidence="9">CBS 593.65</strain>
    </source>
</reference>
<evidence type="ECO:0000256" key="2">
    <source>
        <dbReference type="ARBA" id="ARBA00023015"/>
    </source>
</evidence>
<evidence type="ECO:0000313" key="8">
    <source>
        <dbReference type="EMBL" id="OJJ60948.1"/>
    </source>
</evidence>
<dbReference type="Proteomes" id="UP000184356">
    <property type="component" value="Unassembled WGS sequence"/>
</dbReference>
<proteinExistence type="predicted"/>
<dbReference type="CDD" id="cd12148">
    <property type="entry name" value="fungal_TF_MHR"/>
    <property type="match status" value="1"/>
</dbReference>
<evidence type="ECO:0000256" key="1">
    <source>
        <dbReference type="ARBA" id="ARBA00022723"/>
    </source>
</evidence>
<dbReference type="VEuPathDB" id="FungiDB:ASPSYDRAFT_42773"/>
<feature type="compositionally biased region" description="Low complexity" evidence="6">
    <location>
        <begin position="116"/>
        <end position="127"/>
    </location>
</feature>
<evidence type="ECO:0000313" key="9">
    <source>
        <dbReference type="Proteomes" id="UP000184356"/>
    </source>
</evidence>
<dbReference type="AlphaFoldDB" id="A0A1L9TNG0"/>
<name>A0A1L9TNG0_9EURO</name>
<accession>A0A1L9TNG0</accession>
<keyword evidence="4" id="KW-0804">Transcription</keyword>
<dbReference type="SMART" id="SM00906">
    <property type="entry name" value="Fungal_trans"/>
    <property type="match status" value="1"/>
</dbReference>
<dbReference type="Gene3D" id="4.10.240.10">
    <property type="entry name" value="Zn(2)-C6 fungal-type DNA-binding domain"/>
    <property type="match status" value="1"/>
</dbReference>
<dbReference type="InterPro" id="IPR036864">
    <property type="entry name" value="Zn2-C6_fun-type_DNA-bd_sf"/>
</dbReference>
<dbReference type="RefSeq" id="XP_040704754.1">
    <property type="nucleotide sequence ID" value="XM_040846522.1"/>
</dbReference>
<feature type="region of interest" description="Disordered" evidence="6">
    <location>
        <begin position="116"/>
        <end position="144"/>
    </location>
</feature>
<organism evidence="8 9">
    <name type="scientific">Aspergillus sydowii CBS 593.65</name>
    <dbReference type="NCBI Taxonomy" id="1036612"/>
    <lineage>
        <taxon>Eukaryota</taxon>
        <taxon>Fungi</taxon>
        <taxon>Dikarya</taxon>
        <taxon>Ascomycota</taxon>
        <taxon>Pezizomycotina</taxon>
        <taxon>Eurotiomycetes</taxon>
        <taxon>Eurotiomycetidae</taxon>
        <taxon>Eurotiales</taxon>
        <taxon>Aspergillaceae</taxon>
        <taxon>Aspergillus</taxon>
        <taxon>Aspergillus subgen. Nidulantes</taxon>
    </lineage>
</organism>
<evidence type="ECO:0000256" key="4">
    <source>
        <dbReference type="ARBA" id="ARBA00023163"/>
    </source>
</evidence>
<dbReference type="InterPro" id="IPR050987">
    <property type="entry name" value="AtrR-like"/>
</dbReference>
<gene>
    <name evidence="8" type="ORF">ASPSYDRAFT_42773</name>
</gene>
<evidence type="ECO:0000256" key="5">
    <source>
        <dbReference type="ARBA" id="ARBA00023242"/>
    </source>
</evidence>
<evidence type="ECO:0000256" key="3">
    <source>
        <dbReference type="ARBA" id="ARBA00023125"/>
    </source>
</evidence>
<sequence>MPSMPPAQGKDILRNQHEYRRLRYLQVKCDRESPCSHCIKSGAQCSYATAPKPRERRQRVMVSHTYDSKLDAISRKIDDLGQRMSQLTNEPTRSRVSKPDFAVPANIEHCQVSFGLTPSPSSLGSTPNQGVNPTGDGISEVNYDSSKDEYEGESSLFAHAVFASRFLQNAINNATNTEVAHEMEAAIDGLRNAVNSGKQQSDTIDKLYPRAKAIPPGSSTRNLPLPPIDKVFMCLRMARECQQVATLWLGDYITPTQFNDYFIKIASPGPATEAELIIVHCGLYWLFCECSKAVTNDEVRQDYDAQALICKENLETVLANLRFHQPTNIDVAYAMGMASLYCLQKNKPSTAWNFINSAAHTIQALGLQHNATAGEGTEEKARKGNLFWTIYMSEKTLSLRLGRSSTFRDHDITLARPGIERHAGNFLGDIARYWIDLSSIQGRVYDEIYSPGALMQPPDIRTSRAQALAAELKSAMQNAQDFHDRYEARKGHLLGRGYHEIARRSDRVTSLCILTLIYRSIPPEKPSTSAFCQECIDTARETLREHDRCVAAITKERSKTIFLEAYINWTITQSPFIPFIILFCHIIETSDGSDLEHMRGLVEMLEATPDTSAYNTCDRQRRLFKALYDVATKYVEVKTRTQGGVSWSTARKQYADALAGAGTASSGPGTGTLDQQTAGDASCNMTSYGEGNGSGIGLMDGLVAPAALQNPAFGDVDMEMDLSGAELWDWFNKNQSILRMLEDT</sequence>
<dbReference type="SUPFAM" id="SSF57701">
    <property type="entry name" value="Zn2/Cys6 DNA-binding domain"/>
    <property type="match status" value="1"/>
</dbReference>